<dbReference type="InterPro" id="IPR012338">
    <property type="entry name" value="Beta-lactam/transpept-like"/>
</dbReference>
<name>A0A1H9UGH0_9BACI</name>
<evidence type="ECO:0000313" key="3">
    <source>
        <dbReference type="Proteomes" id="UP000199687"/>
    </source>
</evidence>
<dbReference type="STRING" id="531814.SAMN04487944_11798"/>
<protein>
    <submittedName>
        <fullName evidence="2">CubicO group peptidase, beta-lactamase class C family</fullName>
    </submittedName>
</protein>
<organism evidence="2 3">
    <name type="scientific">Gracilibacillus ureilyticus</name>
    <dbReference type="NCBI Taxonomy" id="531814"/>
    <lineage>
        <taxon>Bacteria</taxon>
        <taxon>Bacillati</taxon>
        <taxon>Bacillota</taxon>
        <taxon>Bacilli</taxon>
        <taxon>Bacillales</taxon>
        <taxon>Bacillaceae</taxon>
        <taxon>Gracilibacillus</taxon>
    </lineage>
</organism>
<evidence type="ECO:0000313" key="2">
    <source>
        <dbReference type="EMBL" id="SES08630.1"/>
    </source>
</evidence>
<dbReference type="PANTHER" id="PTHR46825:SF12">
    <property type="entry name" value="PENICILLIN-BINDING PROTEIN 4"/>
    <property type="match status" value="1"/>
</dbReference>
<reference evidence="2 3" key="1">
    <citation type="submission" date="2016-10" db="EMBL/GenBank/DDBJ databases">
        <authorList>
            <person name="de Groot N.N."/>
        </authorList>
    </citation>
    <scope>NUCLEOTIDE SEQUENCE [LARGE SCALE GENOMIC DNA]</scope>
    <source>
        <strain evidence="2 3">CGMCC 1.7727</strain>
    </source>
</reference>
<dbReference type="EMBL" id="FOGL01000017">
    <property type="protein sequence ID" value="SES08630.1"/>
    <property type="molecule type" value="Genomic_DNA"/>
</dbReference>
<keyword evidence="3" id="KW-1185">Reference proteome</keyword>
<dbReference type="Gene3D" id="3.40.710.10">
    <property type="entry name" value="DD-peptidase/beta-lactamase superfamily"/>
    <property type="match status" value="1"/>
</dbReference>
<dbReference type="Pfam" id="PF00144">
    <property type="entry name" value="Beta-lactamase"/>
    <property type="match status" value="1"/>
</dbReference>
<dbReference type="SUPFAM" id="SSF56601">
    <property type="entry name" value="beta-lactamase/transpeptidase-like"/>
    <property type="match status" value="1"/>
</dbReference>
<accession>A0A1H9UGH0</accession>
<feature type="domain" description="Beta-lactamase-related" evidence="1">
    <location>
        <begin position="7"/>
        <end position="325"/>
    </location>
</feature>
<sequence>MKNFIDKMEKLSEVYTVNGLSLAVVRYNEVTEVKNYGVLEKGTERYVNSHSLFHACSISKFVTALLAVKLTDQGFFDLDEDVNRRLSSWKIPDNKFMKDKKVTLRNLLSHQSGVTDPEGSFMEMKAGDLTPSITDILVGKTGYHRDSVTVKYRPEAEFHYSDAGYCVIQQMLEDVMGRSFNMLIDEYIFQPLSLNNCTYNTRPAERNFAYGYNKEGEMVMGGYPRYPYPAACGLWTTASDLAQLMAELMNALKGRSKIGISEKSAREMISPQFERNWTGLGVFLDHSKKELEITSLGWGSGFQSIMVSFPEKETGFAIMTNTDTGVHQLEGIIGEIYRDFCLAYL</sequence>
<dbReference type="AlphaFoldDB" id="A0A1H9UGH0"/>
<dbReference type="Proteomes" id="UP000199687">
    <property type="component" value="Unassembled WGS sequence"/>
</dbReference>
<gene>
    <name evidence="2" type="ORF">SAMN04487944_11798</name>
</gene>
<dbReference type="RefSeq" id="WP_089742788.1">
    <property type="nucleotide sequence ID" value="NZ_FOGL01000017.1"/>
</dbReference>
<dbReference type="OrthoDB" id="9797709at2"/>
<dbReference type="InterPro" id="IPR001466">
    <property type="entry name" value="Beta-lactam-related"/>
</dbReference>
<evidence type="ECO:0000259" key="1">
    <source>
        <dbReference type="Pfam" id="PF00144"/>
    </source>
</evidence>
<proteinExistence type="predicted"/>
<dbReference type="PANTHER" id="PTHR46825">
    <property type="entry name" value="D-ALANYL-D-ALANINE-CARBOXYPEPTIDASE/ENDOPEPTIDASE AMPH"/>
    <property type="match status" value="1"/>
</dbReference>
<dbReference type="InterPro" id="IPR050491">
    <property type="entry name" value="AmpC-like"/>
</dbReference>